<feature type="region of interest" description="Disordered" evidence="1">
    <location>
        <begin position="80"/>
        <end position="99"/>
    </location>
</feature>
<dbReference type="RefSeq" id="WP_132211830.1">
    <property type="nucleotide sequence ID" value="NZ_SLWN01000009.1"/>
</dbReference>
<dbReference type="Proteomes" id="UP000294508">
    <property type="component" value="Unassembled WGS sequence"/>
</dbReference>
<organism evidence="3 4">
    <name type="scientific">Kribbella steppae</name>
    <dbReference type="NCBI Taxonomy" id="2512223"/>
    <lineage>
        <taxon>Bacteria</taxon>
        <taxon>Bacillati</taxon>
        <taxon>Actinomycetota</taxon>
        <taxon>Actinomycetes</taxon>
        <taxon>Propionibacteriales</taxon>
        <taxon>Kribbellaceae</taxon>
        <taxon>Kribbella</taxon>
    </lineage>
</organism>
<dbReference type="OrthoDB" id="4095657at2"/>
<keyword evidence="4" id="KW-1185">Reference proteome</keyword>
<dbReference type="AlphaFoldDB" id="A0A4R2H8F4"/>
<sequence length="109" mass="11767">MVAVRCVAGERQQVSLTELAEVTGRTGRQLAVRRSATGLGAALLDWAVATSRALGCGYLRLDCVSSNSRLRSYYESRGFQHQGDVPVGGAPGQRDSDGPTWVSRYRLPL</sequence>
<dbReference type="GO" id="GO:0016747">
    <property type="term" value="F:acyltransferase activity, transferring groups other than amino-acyl groups"/>
    <property type="evidence" value="ECO:0007669"/>
    <property type="project" value="InterPro"/>
</dbReference>
<protein>
    <recommendedName>
        <fullName evidence="2">N-acetyltransferase domain-containing protein</fullName>
    </recommendedName>
</protein>
<evidence type="ECO:0000313" key="4">
    <source>
        <dbReference type="Proteomes" id="UP000294508"/>
    </source>
</evidence>
<dbReference type="InterPro" id="IPR016181">
    <property type="entry name" value="Acyl_CoA_acyltransferase"/>
</dbReference>
<comment type="caution">
    <text evidence="3">The sequence shown here is derived from an EMBL/GenBank/DDBJ whole genome shotgun (WGS) entry which is preliminary data.</text>
</comment>
<evidence type="ECO:0000259" key="2">
    <source>
        <dbReference type="Pfam" id="PF00583"/>
    </source>
</evidence>
<reference evidence="3 4" key="1">
    <citation type="journal article" date="2015" name="Stand. Genomic Sci.">
        <title>Genomic Encyclopedia of Bacterial and Archaeal Type Strains, Phase III: the genomes of soil and plant-associated and newly described type strains.</title>
        <authorList>
            <person name="Whitman W.B."/>
            <person name="Woyke T."/>
            <person name="Klenk H.P."/>
            <person name="Zhou Y."/>
            <person name="Lilburn T.G."/>
            <person name="Beck B.J."/>
            <person name="De Vos P."/>
            <person name="Vandamme P."/>
            <person name="Eisen J.A."/>
            <person name="Garrity G."/>
            <person name="Hugenholtz P."/>
            <person name="Kyrpides N.C."/>
        </authorList>
    </citation>
    <scope>NUCLEOTIDE SEQUENCE [LARGE SCALE GENOMIC DNA]</scope>
    <source>
        <strain evidence="3 4">VKM Ac-2572</strain>
    </source>
</reference>
<dbReference type="SUPFAM" id="SSF55729">
    <property type="entry name" value="Acyl-CoA N-acyltransferases (Nat)"/>
    <property type="match status" value="1"/>
</dbReference>
<accession>A0A4R2H8F4</accession>
<gene>
    <name evidence="3" type="ORF">EV652_10931</name>
</gene>
<evidence type="ECO:0000313" key="3">
    <source>
        <dbReference type="EMBL" id="TCO23208.1"/>
    </source>
</evidence>
<dbReference type="Pfam" id="PF00583">
    <property type="entry name" value="Acetyltransf_1"/>
    <property type="match status" value="1"/>
</dbReference>
<dbReference type="Gene3D" id="3.40.630.30">
    <property type="match status" value="1"/>
</dbReference>
<feature type="domain" description="N-acetyltransferase" evidence="2">
    <location>
        <begin position="36"/>
        <end position="79"/>
    </location>
</feature>
<dbReference type="InterPro" id="IPR000182">
    <property type="entry name" value="GNAT_dom"/>
</dbReference>
<dbReference type="EMBL" id="SLWN01000009">
    <property type="protein sequence ID" value="TCO23208.1"/>
    <property type="molecule type" value="Genomic_DNA"/>
</dbReference>
<proteinExistence type="predicted"/>
<evidence type="ECO:0000256" key="1">
    <source>
        <dbReference type="SAM" id="MobiDB-lite"/>
    </source>
</evidence>
<name>A0A4R2H8F4_9ACTN</name>